<name>A0A154M741_9PSEU</name>
<feature type="domain" description="Methyltransferase type 11" evidence="2">
    <location>
        <begin position="60"/>
        <end position="154"/>
    </location>
</feature>
<dbReference type="Gene3D" id="3.40.50.150">
    <property type="entry name" value="Vaccinia Virus protein VP39"/>
    <property type="match status" value="1"/>
</dbReference>
<evidence type="ECO:0000256" key="1">
    <source>
        <dbReference type="SAM" id="MobiDB-lite"/>
    </source>
</evidence>
<dbReference type="SUPFAM" id="SSF53335">
    <property type="entry name" value="S-adenosyl-L-methionine-dependent methyltransferases"/>
    <property type="match status" value="1"/>
</dbReference>
<dbReference type="AlphaFoldDB" id="A0A154M741"/>
<evidence type="ECO:0000259" key="2">
    <source>
        <dbReference type="Pfam" id="PF08241"/>
    </source>
</evidence>
<feature type="compositionally biased region" description="Low complexity" evidence="1">
    <location>
        <begin position="264"/>
        <end position="284"/>
    </location>
</feature>
<dbReference type="GO" id="GO:0008757">
    <property type="term" value="F:S-adenosylmethionine-dependent methyltransferase activity"/>
    <property type="evidence" value="ECO:0007669"/>
    <property type="project" value="InterPro"/>
</dbReference>
<dbReference type="EMBL" id="LOBU02000017">
    <property type="protein sequence ID" value="OKA05325.1"/>
    <property type="molecule type" value="Genomic_DNA"/>
</dbReference>
<proteinExistence type="predicted"/>
<dbReference type="OrthoDB" id="9797252at2"/>
<keyword evidence="6" id="KW-1185">Reference proteome</keyword>
<sequence length="284" mass="31535">MRWFPRSVSSFRRGGEEVLPSPNIWYYQKAYEIENRAQDVDDEIWRVLAEYRDWAGADVLDLGCGDGFHLPRFAATARSVLGVEPHEPLVRDARHRVGDLANVEVRQGRAQRLPVPDAAFDVVHARTAYFFGPGCEPGLREAERVLRPGGTLMIVDLDVTSEPYGRWMRQDLPHYDPSGVEKFFARQGFGCRKVMTRWLFEDVAAMEAVLKIEFSAPVAAKAIAEVRRLNEVSSGAGEKRMTVPVGYRVHTRTKPTGLVVPGHSASSGDAPSGVVSSSASPRMP</sequence>
<evidence type="ECO:0000313" key="5">
    <source>
        <dbReference type="Proteomes" id="UP000076321"/>
    </source>
</evidence>
<keyword evidence="3" id="KW-0489">Methyltransferase</keyword>
<dbReference type="PANTHER" id="PTHR42912">
    <property type="entry name" value="METHYLTRANSFERASE"/>
    <property type="match status" value="1"/>
</dbReference>
<dbReference type="InterPro" id="IPR013216">
    <property type="entry name" value="Methyltransf_11"/>
</dbReference>
<dbReference type="Pfam" id="PF08241">
    <property type="entry name" value="Methyltransf_11"/>
    <property type="match status" value="1"/>
</dbReference>
<evidence type="ECO:0000313" key="4">
    <source>
        <dbReference type="EMBL" id="OKA05325.1"/>
    </source>
</evidence>
<evidence type="ECO:0000313" key="3">
    <source>
        <dbReference type="EMBL" id="KZB80356.1"/>
    </source>
</evidence>
<dbReference type="CDD" id="cd02440">
    <property type="entry name" value="AdoMet_MTases"/>
    <property type="match status" value="1"/>
</dbReference>
<reference evidence="4 6" key="2">
    <citation type="submission" date="2016-11" db="EMBL/GenBank/DDBJ databases">
        <title>Genome sequencing of Amycolatopsis regifaucium.</title>
        <authorList>
            <person name="Mayilraj S."/>
            <person name="Kaur N."/>
        </authorList>
    </citation>
    <scope>NUCLEOTIDE SEQUENCE [LARGE SCALE GENOMIC DNA]</scope>
    <source>
        <strain evidence="4 6">GY080</strain>
    </source>
</reference>
<accession>A0A154M741</accession>
<dbReference type="InterPro" id="IPR050508">
    <property type="entry name" value="Methyltransf_Superfamily"/>
</dbReference>
<dbReference type="RefSeq" id="WP_061984451.1">
    <property type="nucleotide sequence ID" value="NZ_FOPQ01000015.1"/>
</dbReference>
<keyword evidence="3" id="KW-0808">Transferase</keyword>
<reference evidence="3 5" key="1">
    <citation type="submission" date="2015-12" db="EMBL/GenBank/DDBJ databases">
        <title>Amycolatopsis regifaucium genome sequencing and assembly.</title>
        <authorList>
            <person name="Mayilraj S."/>
        </authorList>
    </citation>
    <scope>NUCLEOTIDE SEQUENCE [LARGE SCALE GENOMIC DNA]</scope>
    <source>
        <strain evidence="3 5">GY080</strain>
    </source>
</reference>
<dbReference type="InterPro" id="IPR029063">
    <property type="entry name" value="SAM-dependent_MTases_sf"/>
</dbReference>
<dbReference type="GO" id="GO:0032259">
    <property type="term" value="P:methylation"/>
    <property type="evidence" value="ECO:0007669"/>
    <property type="project" value="UniProtKB-KW"/>
</dbReference>
<feature type="region of interest" description="Disordered" evidence="1">
    <location>
        <begin position="254"/>
        <end position="284"/>
    </location>
</feature>
<protein>
    <submittedName>
        <fullName evidence="3">Methyltransferase type 11</fullName>
    </submittedName>
    <submittedName>
        <fullName evidence="4">SAM-dependent methyltransferase</fullName>
    </submittedName>
</protein>
<organism evidence="3 5">
    <name type="scientific">Amycolatopsis regifaucium</name>
    <dbReference type="NCBI Taxonomy" id="546365"/>
    <lineage>
        <taxon>Bacteria</taxon>
        <taxon>Bacillati</taxon>
        <taxon>Actinomycetota</taxon>
        <taxon>Actinomycetes</taxon>
        <taxon>Pseudonocardiales</taxon>
        <taxon>Pseudonocardiaceae</taxon>
        <taxon>Amycolatopsis</taxon>
    </lineage>
</organism>
<dbReference type="Proteomes" id="UP000186883">
    <property type="component" value="Unassembled WGS sequence"/>
</dbReference>
<dbReference type="Proteomes" id="UP000076321">
    <property type="component" value="Unassembled WGS sequence"/>
</dbReference>
<dbReference type="EMBL" id="LQCI01000049">
    <property type="protein sequence ID" value="KZB80356.1"/>
    <property type="molecule type" value="Genomic_DNA"/>
</dbReference>
<comment type="caution">
    <text evidence="3">The sequence shown here is derived from an EMBL/GenBank/DDBJ whole genome shotgun (WGS) entry which is preliminary data.</text>
</comment>
<gene>
    <name evidence="4" type="ORF">ATP06_0226510</name>
    <name evidence="3" type="ORF">AVL48_12690</name>
</gene>
<evidence type="ECO:0000313" key="6">
    <source>
        <dbReference type="Proteomes" id="UP000186883"/>
    </source>
</evidence>